<proteinExistence type="predicted"/>
<feature type="transmembrane region" description="Helical" evidence="5">
    <location>
        <begin position="290"/>
        <end position="309"/>
    </location>
</feature>
<dbReference type="InterPro" id="IPR011701">
    <property type="entry name" value="MFS"/>
</dbReference>
<feature type="transmembrane region" description="Helical" evidence="5">
    <location>
        <begin position="178"/>
        <end position="198"/>
    </location>
</feature>
<dbReference type="OrthoDB" id="9815356at2"/>
<dbReference type="Proteomes" id="UP000272474">
    <property type="component" value="Unassembled WGS sequence"/>
</dbReference>
<evidence type="ECO:0000256" key="2">
    <source>
        <dbReference type="ARBA" id="ARBA00022692"/>
    </source>
</evidence>
<dbReference type="GO" id="GO:0022857">
    <property type="term" value="F:transmembrane transporter activity"/>
    <property type="evidence" value="ECO:0007669"/>
    <property type="project" value="InterPro"/>
</dbReference>
<dbReference type="PANTHER" id="PTHR42910">
    <property type="entry name" value="TRANSPORTER SCO4007-RELATED"/>
    <property type="match status" value="1"/>
</dbReference>
<feature type="domain" description="Major facilitator superfamily (MFS) profile" evidence="6">
    <location>
        <begin position="25"/>
        <end position="403"/>
    </location>
</feature>
<dbReference type="AlphaFoldDB" id="A0A3A9YUV4"/>
<dbReference type="InterPro" id="IPR020846">
    <property type="entry name" value="MFS_dom"/>
</dbReference>
<evidence type="ECO:0000259" key="6">
    <source>
        <dbReference type="PROSITE" id="PS50850"/>
    </source>
</evidence>
<name>A0A3A9YUV4_9ACTN</name>
<reference evidence="7 8" key="1">
    <citation type="journal article" date="2014" name="Int. J. Syst. Evol. Microbiol.">
        <title>Streptomyces hoynatensis sp. nov., isolated from deep marine sediment.</title>
        <authorList>
            <person name="Veyisoglu A."/>
            <person name="Sahin N."/>
        </authorList>
    </citation>
    <scope>NUCLEOTIDE SEQUENCE [LARGE SCALE GENOMIC DNA]</scope>
    <source>
        <strain evidence="7 8">KCTC 29097</strain>
    </source>
</reference>
<feature type="transmembrane region" description="Helical" evidence="5">
    <location>
        <begin position="90"/>
        <end position="109"/>
    </location>
</feature>
<gene>
    <name evidence="7" type="ORF">D7294_22710</name>
</gene>
<evidence type="ECO:0000256" key="1">
    <source>
        <dbReference type="ARBA" id="ARBA00004651"/>
    </source>
</evidence>
<feature type="transmembrane region" description="Helical" evidence="5">
    <location>
        <begin position="378"/>
        <end position="398"/>
    </location>
</feature>
<evidence type="ECO:0000256" key="3">
    <source>
        <dbReference type="ARBA" id="ARBA00022989"/>
    </source>
</evidence>
<feature type="transmembrane region" description="Helical" evidence="5">
    <location>
        <begin position="315"/>
        <end position="333"/>
    </location>
</feature>
<keyword evidence="8" id="KW-1185">Reference proteome</keyword>
<dbReference type="CDD" id="cd17324">
    <property type="entry name" value="MFS_NepI_like"/>
    <property type="match status" value="1"/>
</dbReference>
<dbReference type="Gene3D" id="1.20.1250.20">
    <property type="entry name" value="MFS general substrate transporter like domains"/>
    <property type="match status" value="1"/>
</dbReference>
<dbReference type="PANTHER" id="PTHR42910:SF1">
    <property type="entry name" value="MAJOR FACILITATOR SUPERFAMILY (MFS) PROFILE DOMAIN-CONTAINING PROTEIN"/>
    <property type="match status" value="1"/>
</dbReference>
<dbReference type="SUPFAM" id="SSF103473">
    <property type="entry name" value="MFS general substrate transporter"/>
    <property type="match status" value="1"/>
</dbReference>
<protein>
    <submittedName>
        <fullName evidence="7">MFS transporter</fullName>
    </submittedName>
</protein>
<feature type="transmembrane region" description="Helical" evidence="5">
    <location>
        <begin position="257"/>
        <end position="278"/>
    </location>
</feature>
<evidence type="ECO:0000256" key="4">
    <source>
        <dbReference type="ARBA" id="ARBA00023136"/>
    </source>
</evidence>
<feature type="transmembrane region" description="Helical" evidence="5">
    <location>
        <begin position="63"/>
        <end position="83"/>
    </location>
</feature>
<feature type="transmembrane region" description="Helical" evidence="5">
    <location>
        <begin position="148"/>
        <end position="166"/>
    </location>
</feature>
<keyword evidence="4 5" id="KW-0472">Membrane</keyword>
<dbReference type="PROSITE" id="PS50850">
    <property type="entry name" value="MFS"/>
    <property type="match status" value="1"/>
</dbReference>
<dbReference type="InterPro" id="IPR036259">
    <property type="entry name" value="MFS_trans_sf"/>
</dbReference>
<sequence length="413" mass="42316">MSGGGAARTARGAARPAEAGPGRGTFALLSVGTGLAVASNYYMQPLLGSIGRDLDLPEGRAGLLVTVAQTAYAAALLFVLPLGDRLERRRLVSTLAWACAASLALMASARSWPVLLLGAGLVGLCSVVTQVMVPYAASLAAPERRGRVVGTVMAGLLCGILAARTAAGALAQWGGWPTVYWCAAALLAAFALAAGRLLPPYREREAPGYLELVGSVFTLLAREPVLRLRAAYGALSFGAFSALWTSLSFLLSGPPHHYSPGAIGLFGLAGLAGALAAARAGRLADRGRGQAVTGLSAVLLLVVWLPLALGERVPWVLAAGIVLLDLGAQALHITNQSEIYRLAPAARSRLTSAYMTAYFLAGAVASALSSLAWTHLGWGGVCLVGGAFGAGATVLWALSSRRAPRQRRAAGGA</sequence>
<comment type="caution">
    <text evidence="7">The sequence shown here is derived from an EMBL/GenBank/DDBJ whole genome shotgun (WGS) entry which is preliminary data.</text>
</comment>
<organism evidence="7 8">
    <name type="scientific">Streptomyces hoynatensis</name>
    <dbReference type="NCBI Taxonomy" id="1141874"/>
    <lineage>
        <taxon>Bacteria</taxon>
        <taxon>Bacillati</taxon>
        <taxon>Actinomycetota</taxon>
        <taxon>Actinomycetes</taxon>
        <taxon>Kitasatosporales</taxon>
        <taxon>Streptomycetaceae</taxon>
        <taxon>Streptomyces</taxon>
    </lineage>
</organism>
<evidence type="ECO:0000313" key="7">
    <source>
        <dbReference type="EMBL" id="RKN38996.1"/>
    </source>
</evidence>
<dbReference type="EMBL" id="RBAL01000015">
    <property type="protein sequence ID" value="RKN38996.1"/>
    <property type="molecule type" value="Genomic_DNA"/>
</dbReference>
<feature type="transmembrane region" description="Helical" evidence="5">
    <location>
        <begin position="25"/>
        <end position="43"/>
    </location>
</feature>
<dbReference type="GO" id="GO:0005886">
    <property type="term" value="C:plasma membrane"/>
    <property type="evidence" value="ECO:0007669"/>
    <property type="project" value="UniProtKB-SubCell"/>
</dbReference>
<feature type="transmembrane region" description="Helical" evidence="5">
    <location>
        <begin position="115"/>
        <end position="136"/>
    </location>
</feature>
<dbReference type="Pfam" id="PF07690">
    <property type="entry name" value="MFS_1"/>
    <property type="match status" value="1"/>
</dbReference>
<accession>A0A3A9YUV4</accession>
<comment type="subcellular location">
    <subcellularLocation>
        <location evidence="1">Cell membrane</location>
        <topology evidence="1">Multi-pass membrane protein</topology>
    </subcellularLocation>
</comment>
<feature type="transmembrane region" description="Helical" evidence="5">
    <location>
        <begin position="230"/>
        <end position="251"/>
    </location>
</feature>
<evidence type="ECO:0000313" key="8">
    <source>
        <dbReference type="Proteomes" id="UP000272474"/>
    </source>
</evidence>
<evidence type="ECO:0000256" key="5">
    <source>
        <dbReference type="SAM" id="Phobius"/>
    </source>
</evidence>
<feature type="transmembrane region" description="Helical" evidence="5">
    <location>
        <begin position="353"/>
        <end position="372"/>
    </location>
</feature>
<keyword evidence="3 5" id="KW-1133">Transmembrane helix</keyword>
<dbReference type="RefSeq" id="WP_120682701.1">
    <property type="nucleotide sequence ID" value="NZ_RBAL01000015.1"/>
</dbReference>
<keyword evidence="2 5" id="KW-0812">Transmembrane</keyword>